<dbReference type="Gene3D" id="2.40.33.20">
    <property type="entry name" value="PK beta-barrel domain-like"/>
    <property type="match status" value="1"/>
</dbReference>
<dbReference type="RefSeq" id="WP_136340263.1">
    <property type="nucleotide sequence ID" value="NZ_SSMD01000009.1"/>
</dbReference>
<evidence type="ECO:0000313" key="2">
    <source>
        <dbReference type="Proteomes" id="UP000306113"/>
    </source>
</evidence>
<name>A0A4S3M5J3_9RHOB</name>
<sequence>MQATSEQLRAAMDHVRAAPQDNAPISMLCRRPDYRQREFLQDLPLTVAGGIPGDRWLKAPWMVLADGSPDPRIQVSILPVRVMDAVWLDREKQPHPGDPIVADIDCSYANFPVGSRIQAGTAILQVSDVFNDACVKWKARYGAPAKDWITDRENVHLRLRGLLCSIVQDGVVSLTDRLIKL</sequence>
<proteinExistence type="predicted"/>
<dbReference type="OrthoDB" id="5735964at2"/>
<dbReference type="InterPro" id="IPR011037">
    <property type="entry name" value="Pyrv_Knase-like_insert_dom_sf"/>
</dbReference>
<dbReference type="AlphaFoldDB" id="A0A4S3M5J3"/>
<reference evidence="1 2" key="1">
    <citation type="submission" date="2019-04" db="EMBL/GenBank/DDBJ databases">
        <title>Draft genome sequence of Youngimonas vesicularis.</title>
        <authorList>
            <person name="Hameed A."/>
        </authorList>
    </citation>
    <scope>NUCLEOTIDE SEQUENCE [LARGE SCALE GENOMIC DNA]</scope>
    <source>
        <strain evidence="1 2">CC-AMW-E</strain>
    </source>
</reference>
<dbReference type="Proteomes" id="UP000306113">
    <property type="component" value="Unassembled WGS sequence"/>
</dbReference>
<evidence type="ECO:0008006" key="3">
    <source>
        <dbReference type="Google" id="ProtNLM"/>
    </source>
</evidence>
<evidence type="ECO:0000313" key="1">
    <source>
        <dbReference type="EMBL" id="THD72017.1"/>
    </source>
</evidence>
<comment type="caution">
    <text evidence="1">The sequence shown here is derived from an EMBL/GenBank/DDBJ whole genome shotgun (WGS) entry which is preliminary data.</text>
</comment>
<dbReference type="SUPFAM" id="SSF50800">
    <property type="entry name" value="PK beta-barrel domain-like"/>
    <property type="match status" value="1"/>
</dbReference>
<organism evidence="1 2">
    <name type="scientific">Thalassobius vesicularis</name>
    <dbReference type="NCBI Taxonomy" id="1294297"/>
    <lineage>
        <taxon>Bacteria</taxon>
        <taxon>Pseudomonadati</taxon>
        <taxon>Pseudomonadota</taxon>
        <taxon>Alphaproteobacteria</taxon>
        <taxon>Rhodobacterales</taxon>
        <taxon>Roseobacteraceae</taxon>
        <taxon>Thalassovita</taxon>
    </lineage>
</organism>
<protein>
    <recommendedName>
        <fullName evidence="3">MOSC domain-containing protein</fullName>
    </recommendedName>
</protein>
<gene>
    <name evidence="1" type="ORF">E7681_15975</name>
</gene>
<keyword evidence="2" id="KW-1185">Reference proteome</keyword>
<dbReference type="EMBL" id="SSMD01000009">
    <property type="protein sequence ID" value="THD72017.1"/>
    <property type="molecule type" value="Genomic_DNA"/>
</dbReference>
<accession>A0A4S3M5J3</accession>